<protein>
    <submittedName>
        <fullName evidence="6">Cysteine and histidine-rich domain-containing protein 1</fullName>
    </submittedName>
</protein>
<dbReference type="OrthoDB" id="10261079at2759"/>
<reference evidence="6 7" key="1">
    <citation type="journal article" date="2017" name="Nat. Ecol. Evol.">
        <title>Scallop genome provides insights into evolution of bilaterian karyotype and development.</title>
        <authorList>
            <person name="Wang S."/>
            <person name="Zhang J."/>
            <person name="Jiao W."/>
            <person name="Li J."/>
            <person name="Xun X."/>
            <person name="Sun Y."/>
            <person name="Guo X."/>
            <person name="Huan P."/>
            <person name="Dong B."/>
            <person name="Zhang L."/>
            <person name="Hu X."/>
            <person name="Sun X."/>
            <person name="Wang J."/>
            <person name="Zhao C."/>
            <person name="Wang Y."/>
            <person name="Wang D."/>
            <person name="Huang X."/>
            <person name="Wang R."/>
            <person name="Lv J."/>
            <person name="Li Y."/>
            <person name="Zhang Z."/>
            <person name="Liu B."/>
            <person name="Lu W."/>
            <person name="Hui Y."/>
            <person name="Liang J."/>
            <person name="Zhou Z."/>
            <person name="Hou R."/>
            <person name="Li X."/>
            <person name="Liu Y."/>
            <person name="Li H."/>
            <person name="Ning X."/>
            <person name="Lin Y."/>
            <person name="Zhao L."/>
            <person name="Xing Q."/>
            <person name="Dou J."/>
            <person name="Li Y."/>
            <person name="Mao J."/>
            <person name="Guo H."/>
            <person name="Dou H."/>
            <person name="Li T."/>
            <person name="Mu C."/>
            <person name="Jiang W."/>
            <person name="Fu Q."/>
            <person name="Fu X."/>
            <person name="Miao Y."/>
            <person name="Liu J."/>
            <person name="Yu Q."/>
            <person name="Li R."/>
            <person name="Liao H."/>
            <person name="Li X."/>
            <person name="Kong Y."/>
            <person name="Jiang Z."/>
            <person name="Chourrout D."/>
            <person name="Li R."/>
            <person name="Bao Z."/>
        </authorList>
    </citation>
    <scope>NUCLEOTIDE SEQUENCE [LARGE SCALE GENOMIC DNA]</scope>
    <source>
        <strain evidence="6 7">PY_sf001</strain>
    </source>
</reference>
<evidence type="ECO:0000259" key="5">
    <source>
        <dbReference type="PROSITE" id="PS51401"/>
    </source>
</evidence>
<comment type="caution">
    <text evidence="6">The sequence shown here is derived from an EMBL/GenBank/DDBJ whole genome shotgun (WGS) entry which is preliminary data.</text>
</comment>
<feature type="region of interest" description="Disordered" evidence="4">
    <location>
        <begin position="65"/>
        <end position="112"/>
    </location>
</feature>
<dbReference type="EMBL" id="NEDP02004969">
    <property type="protein sequence ID" value="OWF43946.1"/>
    <property type="molecule type" value="Genomic_DNA"/>
</dbReference>
<keyword evidence="1" id="KW-0479">Metal-binding</keyword>
<dbReference type="InterPro" id="IPR008978">
    <property type="entry name" value="HSP20-like_chaperone"/>
</dbReference>
<dbReference type="PANTHER" id="PTHR46983:SF3">
    <property type="entry name" value="CHPADIPLOID STATE MAINTENANCE PROTEIN CHPA"/>
    <property type="match status" value="1"/>
</dbReference>
<dbReference type="PANTHER" id="PTHR46983">
    <property type="entry name" value="CYSTEINE AND HISTIDINE-RICH DOMAIN-CONTAINING PROTEIN 1"/>
    <property type="match status" value="1"/>
</dbReference>
<dbReference type="SUPFAM" id="SSF49764">
    <property type="entry name" value="HSP20-like chaperones"/>
    <property type="match status" value="1"/>
</dbReference>
<proteinExistence type="predicted"/>
<sequence length="302" mass="34168">MAADGLVQCYNKGCGKRFDLNANNDGDCQYHPGGPVFHDALKGWSCCKKRSTDFSEFLSIPGCTNAKHNEVKPPEAEKQQKPDNEVIPCEPPRQPVKPKDPNDRPSASEPKQKLKCTIGASLKTALEKKLKELSLIQQNADTDGKSGEVKIGTSCKRNACKSCYNGDDSNKEKCLYHPGTPIFHEGMKFWSCCQRKTSDFENFLEQEGCETETHLWINPESNKQKIACRTDWHQTPSTVTISVFTKVAVPDKCLIEANQVSCNIFITFEGGKNIYERHIELREVNIFYENYQSWFALRSRIM</sequence>
<keyword evidence="7" id="KW-1185">Reference proteome</keyword>
<dbReference type="Gene3D" id="2.60.40.790">
    <property type="match status" value="1"/>
</dbReference>
<dbReference type="InterPro" id="IPR039790">
    <property type="entry name" value="CHRD1"/>
</dbReference>
<dbReference type="STRING" id="6573.A0A210Q5D0"/>
<dbReference type="Gene3D" id="4.10.1130.20">
    <property type="match status" value="2"/>
</dbReference>
<evidence type="ECO:0000256" key="2">
    <source>
        <dbReference type="ARBA" id="ARBA00022737"/>
    </source>
</evidence>
<evidence type="ECO:0000313" key="6">
    <source>
        <dbReference type="EMBL" id="OWF43946.1"/>
    </source>
</evidence>
<evidence type="ECO:0000313" key="7">
    <source>
        <dbReference type="Proteomes" id="UP000242188"/>
    </source>
</evidence>
<evidence type="ECO:0000256" key="1">
    <source>
        <dbReference type="ARBA" id="ARBA00022723"/>
    </source>
</evidence>
<feature type="compositionally biased region" description="Basic and acidic residues" evidence="4">
    <location>
        <begin position="67"/>
        <end position="84"/>
    </location>
</feature>
<keyword evidence="3" id="KW-0862">Zinc</keyword>
<name>A0A210Q5D0_MIZYE</name>
<keyword evidence="2" id="KW-0677">Repeat</keyword>
<feature type="domain" description="CHORD" evidence="5">
    <location>
        <begin position="9"/>
        <end position="68"/>
    </location>
</feature>
<organism evidence="6 7">
    <name type="scientific">Mizuhopecten yessoensis</name>
    <name type="common">Japanese scallop</name>
    <name type="synonym">Patinopecten yessoensis</name>
    <dbReference type="NCBI Taxonomy" id="6573"/>
    <lineage>
        <taxon>Eukaryota</taxon>
        <taxon>Metazoa</taxon>
        <taxon>Spiralia</taxon>
        <taxon>Lophotrochozoa</taxon>
        <taxon>Mollusca</taxon>
        <taxon>Bivalvia</taxon>
        <taxon>Autobranchia</taxon>
        <taxon>Pteriomorphia</taxon>
        <taxon>Pectinida</taxon>
        <taxon>Pectinoidea</taxon>
        <taxon>Pectinidae</taxon>
        <taxon>Mizuhopecten</taxon>
    </lineage>
</organism>
<dbReference type="InterPro" id="IPR007051">
    <property type="entry name" value="CHORD_dom"/>
</dbReference>
<dbReference type="PROSITE" id="PS51401">
    <property type="entry name" value="CHORD"/>
    <property type="match status" value="2"/>
</dbReference>
<evidence type="ECO:0000256" key="3">
    <source>
        <dbReference type="ARBA" id="ARBA00022833"/>
    </source>
</evidence>
<dbReference type="Pfam" id="PF04968">
    <property type="entry name" value="CHORD"/>
    <property type="match status" value="2"/>
</dbReference>
<dbReference type="Proteomes" id="UP000242188">
    <property type="component" value="Unassembled WGS sequence"/>
</dbReference>
<dbReference type="GO" id="GO:0046872">
    <property type="term" value="F:metal ion binding"/>
    <property type="evidence" value="ECO:0007669"/>
    <property type="project" value="UniProtKB-KW"/>
</dbReference>
<dbReference type="AlphaFoldDB" id="A0A210Q5D0"/>
<accession>A0A210Q5D0</accession>
<feature type="domain" description="CHORD" evidence="5">
    <location>
        <begin position="155"/>
        <end position="233"/>
    </location>
</feature>
<evidence type="ECO:0000256" key="4">
    <source>
        <dbReference type="SAM" id="MobiDB-lite"/>
    </source>
</evidence>
<gene>
    <name evidence="6" type="ORF">KP79_PYT07341</name>
</gene>